<dbReference type="CDD" id="cd17748">
    <property type="entry name" value="BRCT_DNA_ligase_like"/>
    <property type="match status" value="1"/>
</dbReference>
<evidence type="ECO:0000259" key="1">
    <source>
        <dbReference type="PROSITE" id="PS50172"/>
    </source>
</evidence>
<dbReference type="Pfam" id="PF00533">
    <property type="entry name" value="BRCT"/>
    <property type="match status" value="1"/>
</dbReference>
<name>A0ABD7YQ66_9VIBR</name>
<dbReference type="RefSeq" id="WP_261927876.1">
    <property type="nucleotide sequence ID" value="NZ_CALYLG010000378.1"/>
</dbReference>
<reference evidence="2 3" key="1">
    <citation type="submission" date="2022-02" db="EMBL/GenBank/DDBJ databases">
        <title>Emergence and expansion in Europe of a Vibrio aestuarianus clonal complex pathogenic for oysters.</title>
        <authorList>
            <person name="Mesnil A."/>
            <person name="Travers M.-A."/>
        </authorList>
    </citation>
    <scope>NUCLEOTIDE SEQUENCE [LARGE SCALE GENOMIC DNA]</scope>
    <source>
        <strain evidence="2 3">U17</strain>
    </source>
</reference>
<dbReference type="Proteomes" id="UP001241226">
    <property type="component" value="Chromosome 2"/>
</dbReference>
<dbReference type="InterPro" id="IPR001357">
    <property type="entry name" value="BRCT_dom"/>
</dbReference>
<dbReference type="AlphaFoldDB" id="A0ABD7YQ66"/>
<dbReference type="PROSITE" id="PS50172">
    <property type="entry name" value="BRCT"/>
    <property type="match status" value="1"/>
</dbReference>
<evidence type="ECO:0000313" key="3">
    <source>
        <dbReference type="Proteomes" id="UP001241226"/>
    </source>
</evidence>
<gene>
    <name evidence="2" type="ORF">PYE67_13990</name>
</gene>
<accession>A0ABD7YQ66</accession>
<organism evidence="2 3">
    <name type="scientific">Vibrio aestuarianus</name>
    <dbReference type="NCBI Taxonomy" id="28171"/>
    <lineage>
        <taxon>Bacteria</taxon>
        <taxon>Pseudomonadati</taxon>
        <taxon>Pseudomonadota</taxon>
        <taxon>Gammaproteobacteria</taxon>
        <taxon>Vibrionales</taxon>
        <taxon>Vibrionaceae</taxon>
        <taxon>Vibrio</taxon>
    </lineage>
</organism>
<dbReference type="Gene3D" id="3.40.50.10190">
    <property type="entry name" value="BRCT domain"/>
    <property type="match status" value="1"/>
</dbReference>
<protein>
    <submittedName>
        <fullName evidence="2">BRCT domain-containing protein</fullName>
    </submittedName>
</protein>
<dbReference type="InterPro" id="IPR036420">
    <property type="entry name" value="BRCT_dom_sf"/>
</dbReference>
<sequence length="396" mass="44433">MKNRALELARLRGVLSGIGTDKSINESELLFLDAWLRDRQETLNDNGDVIDLLEQISDVLEDGVITQEEMEDTLNLIDCILEYQDNPPITDDQQEVFGFIQGVVSDGCVRDIELKHILKTLKPLSDVPMFALLSQRIDQQRNDHDKLIATLKSFSGFYFNETGTTQDWSCFLGDAIPDDFNFDGAKVCFTGGITGVPRSSLKRQVSNMGAVFSKSFSSGVDILVVGDECSRGWIENNYGTKLDAACKLKLKGGKVLIVSSNEWLVRASNVVDPRLDAREKAWAKFGDALCFDSLVKAVNRVCEGVPLTVSEYQNEELDRWVVAIHRQWKSGKPLKKMELFFEHSLYHYNVETGEQTDRARPWVVGGGESPVVSFQHKNNAFERFRELAASLVALHS</sequence>
<dbReference type="SUPFAM" id="SSF52113">
    <property type="entry name" value="BRCT domain"/>
    <property type="match status" value="1"/>
</dbReference>
<dbReference type="EMBL" id="CP118712">
    <property type="protein sequence ID" value="WGK87230.1"/>
    <property type="molecule type" value="Genomic_DNA"/>
</dbReference>
<proteinExistence type="predicted"/>
<evidence type="ECO:0000313" key="2">
    <source>
        <dbReference type="EMBL" id="WGK87230.1"/>
    </source>
</evidence>
<feature type="domain" description="BRCT" evidence="1">
    <location>
        <begin position="182"/>
        <end position="266"/>
    </location>
</feature>